<gene>
    <name evidence="3" type="ORF">Val02_00730</name>
</gene>
<evidence type="ECO:0000313" key="4">
    <source>
        <dbReference type="Proteomes" id="UP000619260"/>
    </source>
</evidence>
<organism evidence="3 4">
    <name type="scientific">Virgisporangium aliadipatigenens</name>
    <dbReference type="NCBI Taxonomy" id="741659"/>
    <lineage>
        <taxon>Bacteria</taxon>
        <taxon>Bacillati</taxon>
        <taxon>Actinomycetota</taxon>
        <taxon>Actinomycetes</taxon>
        <taxon>Micromonosporales</taxon>
        <taxon>Micromonosporaceae</taxon>
        <taxon>Virgisporangium</taxon>
    </lineage>
</organism>
<keyword evidence="4" id="KW-1185">Reference proteome</keyword>
<name>A0A8J3YEZ0_9ACTN</name>
<evidence type="ECO:0000256" key="1">
    <source>
        <dbReference type="ARBA" id="ARBA00007689"/>
    </source>
</evidence>
<dbReference type="PANTHER" id="PTHR35174">
    <property type="entry name" value="BLL7171 PROTEIN-RELATED"/>
    <property type="match status" value="1"/>
</dbReference>
<dbReference type="AlphaFoldDB" id="A0A8J3YEZ0"/>
<dbReference type="Pfam" id="PF03795">
    <property type="entry name" value="YCII"/>
    <property type="match status" value="1"/>
</dbReference>
<dbReference type="EMBL" id="BOPF01000001">
    <property type="protein sequence ID" value="GIJ43187.1"/>
    <property type="molecule type" value="Genomic_DNA"/>
</dbReference>
<proteinExistence type="inferred from homology"/>
<dbReference type="SUPFAM" id="SSF54909">
    <property type="entry name" value="Dimeric alpha+beta barrel"/>
    <property type="match status" value="1"/>
</dbReference>
<evidence type="ECO:0000313" key="3">
    <source>
        <dbReference type="EMBL" id="GIJ43187.1"/>
    </source>
</evidence>
<reference evidence="3" key="1">
    <citation type="submission" date="2021-01" db="EMBL/GenBank/DDBJ databases">
        <title>Whole genome shotgun sequence of Virgisporangium aliadipatigenens NBRC 105644.</title>
        <authorList>
            <person name="Komaki H."/>
            <person name="Tamura T."/>
        </authorList>
    </citation>
    <scope>NUCLEOTIDE SEQUENCE</scope>
    <source>
        <strain evidence="3">NBRC 105644</strain>
    </source>
</reference>
<comment type="caution">
    <text evidence="3">The sequence shown here is derived from an EMBL/GenBank/DDBJ whole genome shotgun (WGS) entry which is preliminary data.</text>
</comment>
<dbReference type="Gene3D" id="3.30.70.1060">
    <property type="entry name" value="Dimeric alpha+beta barrel"/>
    <property type="match status" value="1"/>
</dbReference>
<protein>
    <recommendedName>
        <fullName evidence="2">YCII-related domain-containing protein</fullName>
    </recommendedName>
</protein>
<comment type="similarity">
    <text evidence="1">Belongs to the YciI family.</text>
</comment>
<accession>A0A8J3YEZ0</accession>
<feature type="domain" description="YCII-related" evidence="2">
    <location>
        <begin position="8"/>
        <end position="92"/>
    </location>
</feature>
<dbReference type="Proteomes" id="UP000619260">
    <property type="component" value="Unassembled WGS sequence"/>
</dbReference>
<dbReference type="InterPro" id="IPR011008">
    <property type="entry name" value="Dimeric_a/b-barrel"/>
</dbReference>
<dbReference type="InterPro" id="IPR005545">
    <property type="entry name" value="YCII"/>
</dbReference>
<sequence length="111" mass="11781">MGGMRFLMTMNGGGPAPDARLYAEMARFVDELSRAGVLVATGGLGMTGTHMTARGGAVAYAHGPYTTSPETIVSFALLDVRTKEEAIEVSRRFWAIVGDGEGDLRQVFGPE</sequence>
<evidence type="ECO:0000259" key="2">
    <source>
        <dbReference type="Pfam" id="PF03795"/>
    </source>
</evidence>